<dbReference type="AlphaFoldDB" id="A0AA39MQN6"/>
<evidence type="ECO:0000256" key="1">
    <source>
        <dbReference type="SAM" id="MobiDB-lite"/>
    </source>
</evidence>
<feature type="region of interest" description="Disordered" evidence="1">
    <location>
        <begin position="1"/>
        <end position="26"/>
    </location>
</feature>
<keyword evidence="3" id="KW-1185">Reference proteome</keyword>
<reference evidence="2" key="1">
    <citation type="submission" date="2023-06" db="EMBL/GenBank/DDBJ databases">
        <authorList>
            <consortium name="Lawrence Berkeley National Laboratory"/>
            <person name="Ahrendt S."/>
            <person name="Sahu N."/>
            <person name="Indic B."/>
            <person name="Wong-Bajracharya J."/>
            <person name="Merenyi Z."/>
            <person name="Ke H.-M."/>
            <person name="Monk M."/>
            <person name="Kocsube S."/>
            <person name="Drula E."/>
            <person name="Lipzen A."/>
            <person name="Balint B."/>
            <person name="Henrissat B."/>
            <person name="Andreopoulos B."/>
            <person name="Martin F.M."/>
            <person name="Harder C.B."/>
            <person name="Rigling D."/>
            <person name="Ford K.L."/>
            <person name="Foster G.D."/>
            <person name="Pangilinan J."/>
            <person name="Papanicolaou A."/>
            <person name="Barry K."/>
            <person name="LaButti K."/>
            <person name="Viragh M."/>
            <person name="Koriabine M."/>
            <person name="Yan M."/>
            <person name="Riley R."/>
            <person name="Champramary S."/>
            <person name="Plett K.L."/>
            <person name="Tsai I.J."/>
            <person name="Slot J."/>
            <person name="Sipos G."/>
            <person name="Plett J."/>
            <person name="Nagy L.G."/>
            <person name="Grigoriev I.V."/>
        </authorList>
    </citation>
    <scope>NUCLEOTIDE SEQUENCE</scope>
    <source>
        <strain evidence="2">CCBAS 213</strain>
    </source>
</reference>
<sequence>MTVDMLRGGPEIPGPSPGTTAHTGGRLEWPPAGKSIEYGGGHDTLFREMHTTGKCAVMKEVWELCLLLKTVLIGVCSLNVCLLCEVSMVKRLIGHALGSGVSLRWHIVDVGLGDRGHKGGKATHTDHCFFEQEGIRSFSPVLINKHCSSPSSLVVTGLSSQYPATDVHRGHRSLGKRDQRRTGIDGVWWEVGLGHEKGQQQIFIVIILNSVTKIVTVANIEGVHRYDKGGYGGRLHPRITQSGAVVVHKVGKVTIYYKGGRCWVLVRTMALEPEPAGGEKFPDTACTSVSVAGCHVRLVIESTDIGVCKAGPASTCLCPTFVGIVDELGRQMYDRWGGQMRVKGGVWWSVEKTDFVFDGAGRCVGVQERAEELLLAECLVEAVMMVMACLCRGVEAQDGVD</sequence>
<evidence type="ECO:0000313" key="3">
    <source>
        <dbReference type="Proteomes" id="UP001175211"/>
    </source>
</evidence>
<dbReference type="Proteomes" id="UP001175211">
    <property type="component" value="Unassembled WGS sequence"/>
</dbReference>
<dbReference type="RefSeq" id="XP_060324238.1">
    <property type="nucleotide sequence ID" value="XM_060470206.1"/>
</dbReference>
<name>A0AA39MQN6_ARMTA</name>
<gene>
    <name evidence="2" type="ORF">EV420DRAFT_1485388</name>
</gene>
<comment type="caution">
    <text evidence="2">The sequence shown here is derived from an EMBL/GenBank/DDBJ whole genome shotgun (WGS) entry which is preliminary data.</text>
</comment>
<evidence type="ECO:0000313" key="2">
    <source>
        <dbReference type="EMBL" id="KAK0442265.1"/>
    </source>
</evidence>
<protein>
    <submittedName>
        <fullName evidence="2">Uncharacterized protein</fullName>
    </submittedName>
</protein>
<organism evidence="2 3">
    <name type="scientific">Armillaria tabescens</name>
    <name type="common">Ringless honey mushroom</name>
    <name type="synonym">Agaricus tabescens</name>
    <dbReference type="NCBI Taxonomy" id="1929756"/>
    <lineage>
        <taxon>Eukaryota</taxon>
        <taxon>Fungi</taxon>
        <taxon>Dikarya</taxon>
        <taxon>Basidiomycota</taxon>
        <taxon>Agaricomycotina</taxon>
        <taxon>Agaricomycetes</taxon>
        <taxon>Agaricomycetidae</taxon>
        <taxon>Agaricales</taxon>
        <taxon>Marasmiineae</taxon>
        <taxon>Physalacriaceae</taxon>
        <taxon>Desarmillaria</taxon>
    </lineage>
</organism>
<accession>A0AA39MQN6</accession>
<proteinExistence type="predicted"/>
<dbReference type="EMBL" id="JAUEPS010000065">
    <property type="protein sequence ID" value="KAK0442265.1"/>
    <property type="molecule type" value="Genomic_DNA"/>
</dbReference>
<dbReference type="GeneID" id="85353754"/>